<name>A0A0V1N618_9BILA</name>
<dbReference type="Proteomes" id="UP000054843">
    <property type="component" value="Unassembled WGS sequence"/>
</dbReference>
<keyword evidence="13" id="KW-0547">Nucleotide-binding</keyword>
<evidence type="ECO:0000256" key="9">
    <source>
        <dbReference type="ARBA" id="ARBA00022478"/>
    </source>
</evidence>
<dbReference type="InterPro" id="IPR043519">
    <property type="entry name" value="NT_sf"/>
</dbReference>
<feature type="domain" description="Poly(A) RNA polymerase mitochondrial-like central palm" evidence="25">
    <location>
        <begin position="466"/>
        <end position="615"/>
    </location>
</feature>
<dbReference type="InterPro" id="IPR005248">
    <property type="entry name" value="NadD/NMNAT"/>
</dbReference>
<comment type="similarity">
    <text evidence="5">Belongs to the eukaryotic NMN adenylyltransferase family.</text>
</comment>
<reference evidence="26 27" key="1">
    <citation type="submission" date="2015-01" db="EMBL/GenBank/DDBJ databases">
        <title>Evolution of Trichinella species and genotypes.</title>
        <authorList>
            <person name="Korhonen P.K."/>
            <person name="Edoardo P."/>
            <person name="Giuseppe L.R."/>
            <person name="Gasser R.B."/>
        </authorList>
    </citation>
    <scope>NUCLEOTIDE SEQUENCE [LARGE SCALE GENOMIC DNA]</scope>
    <source>
        <strain evidence="26">ISS1980</strain>
    </source>
</reference>
<dbReference type="SUPFAM" id="SSF81631">
    <property type="entry name" value="PAP/OAS1 substrate-binding domain"/>
    <property type="match status" value="1"/>
</dbReference>
<comment type="pathway">
    <text evidence="4">Cofactor biosynthesis; NAD(+) biosynthesis; deamido-NAD(+) from nicotinate D-ribonucleotide: step 1/1.</text>
</comment>
<dbReference type="Gene3D" id="3.30.1360.10">
    <property type="entry name" value="RNA polymerase, RBP11-like subunit"/>
    <property type="match status" value="1"/>
</dbReference>
<evidence type="ECO:0000256" key="22">
    <source>
        <dbReference type="ARBA" id="ARBA00093425"/>
    </source>
</evidence>
<evidence type="ECO:0000256" key="8">
    <source>
        <dbReference type="ARBA" id="ARBA00012390"/>
    </source>
</evidence>
<organism evidence="26 27">
    <name type="scientific">Trichinella papuae</name>
    <dbReference type="NCBI Taxonomy" id="268474"/>
    <lineage>
        <taxon>Eukaryota</taxon>
        <taxon>Metazoa</taxon>
        <taxon>Ecdysozoa</taxon>
        <taxon>Nematoda</taxon>
        <taxon>Enoplea</taxon>
        <taxon>Dorylaimia</taxon>
        <taxon>Trichinellida</taxon>
        <taxon>Trichinellidae</taxon>
        <taxon>Trichinella</taxon>
    </lineage>
</organism>
<evidence type="ECO:0000256" key="1">
    <source>
        <dbReference type="ARBA" id="ARBA00001946"/>
    </source>
</evidence>
<keyword evidence="12 26" id="KW-0548">Nucleotidyltransferase</keyword>
<evidence type="ECO:0000256" key="21">
    <source>
        <dbReference type="ARBA" id="ARBA00079369"/>
    </source>
</evidence>
<comment type="caution">
    <text evidence="26">The sequence shown here is derived from an EMBL/GenBank/DDBJ whole genome shotgun (WGS) entry which is preliminary data.</text>
</comment>
<dbReference type="UniPathway" id="UPA00253">
    <property type="reaction ID" value="UER00332"/>
</dbReference>
<keyword evidence="16" id="KW-0496">Mitochondrion</keyword>
<dbReference type="GO" id="GO:0000309">
    <property type="term" value="F:nicotinamide-nucleotide adenylyltransferase activity"/>
    <property type="evidence" value="ECO:0007669"/>
    <property type="project" value="UniProtKB-EC"/>
</dbReference>
<dbReference type="GO" id="GO:0009435">
    <property type="term" value="P:NAD+ biosynthetic process"/>
    <property type="evidence" value="ECO:0007669"/>
    <property type="project" value="UniProtKB-UniPathway"/>
</dbReference>
<dbReference type="InterPro" id="IPR045094">
    <property type="entry name" value="NMNAT_euk"/>
</dbReference>
<dbReference type="InterPro" id="IPR004821">
    <property type="entry name" value="Cyt_trans-like"/>
</dbReference>
<dbReference type="SUPFAM" id="SSF55257">
    <property type="entry name" value="RBP11-like subunits of RNA polymerase"/>
    <property type="match status" value="1"/>
</dbReference>
<dbReference type="NCBIfam" id="TIGR00482">
    <property type="entry name" value="nicotinate (nicotinamide) nucleotide adenylyltransferase"/>
    <property type="match status" value="1"/>
</dbReference>
<evidence type="ECO:0000256" key="3">
    <source>
        <dbReference type="ARBA" id="ARBA00004658"/>
    </source>
</evidence>
<dbReference type="GO" id="GO:0000428">
    <property type="term" value="C:DNA-directed RNA polymerase complex"/>
    <property type="evidence" value="ECO:0007669"/>
    <property type="project" value="UniProtKB-KW"/>
</dbReference>
<dbReference type="SUPFAM" id="SSF81301">
    <property type="entry name" value="Nucleotidyltransferase"/>
    <property type="match status" value="1"/>
</dbReference>
<dbReference type="CDD" id="cd09286">
    <property type="entry name" value="NMNAT_Eukarya"/>
    <property type="match status" value="1"/>
</dbReference>
<evidence type="ECO:0000256" key="13">
    <source>
        <dbReference type="ARBA" id="ARBA00022741"/>
    </source>
</evidence>
<keyword evidence="11 26" id="KW-0808">Transferase</keyword>
<dbReference type="GO" id="GO:0005524">
    <property type="term" value="F:ATP binding"/>
    <property type="evidence" value="ECO:0007669"/>
    <property type="project" value="UniProtKB-KW"/>
</dbReference>
<evidence type="ECO:0000259" key="24">
    <source>
        <dbReference type="Pfam" id="PF13656"/>
    </source>
</evidence>
<dbReference type="Pfam" id="PF13656">
    <property type="entry name" value="RNA_pol_L_2"/>
    <property type="match status" value="1"/>
</dbReference>
<evidence type="ECO:0000256" key="15">
    <source>
        <dbReference type="ARBA" id="ARBA00023027"/>
    </source>
</evidence>
<dbReference type="EC" id="2.7.7.1" evidence="8"/>
<dbReference type="GO" id="GO:0004515">
    <property type="term" value="F:nicotinate-nucleotide adenylyltransferase activity"/>
    <property type="evidence" value="ECO:0007669"/>
    <property type="project" value="UniProtKB-EC"/>
</dbReference>
<dbReference type="GO" id="GO:0005759">
    <property type="term" value="C:mitochondrial matrix"/>
    <property type="evidence" value="ECO:0007669"/>
    <property type="project" value="UniProtKB-ARBA"/>
</dbReference>
<evidence type="ECO:0000313" key="27">
    <source>
        <dbReference type="Proteomes" id="UP000054843"/>
    </source>
</evidence>
<gene>
    <name evidence="26" type="primary">NMNAT1</name>
    <name evidence="26" type="ORF">T10_9548</name>
</gene>
<dbReference type="PANTHER" id="PTHR12039:SF0">
    <property type="entry name" value="NICOTINAMIDE-NUCLEOTIDE ADENYLYLTRANSFERASE"/>
    <property type="match status" value="1"/>
</dbReference>
<comment type="catalytic activity">
    <reaction evidence="18">
        <text>nicotinate beta-D-ribonucleotide + ATP + H(+) = deamido-NAD(+) + diphosphate</text>
        <dbReference type="Rhea" id="RHEA:22860"/>
        <dbReference type="ChEBI" id="CHEBI:15378"/>
        <dbReference type="ChEBI" id="CHEBI:30616"/>
        <dbReference type="ChEBI" id="CHEBI:33019"/>
        <dbReference type="ChEBI" id="CHEBI:57502"/>
        <dbReference type="ChEBI" id="CHEBI:58437"/>
        <dbReference type="EC" id="2.7.7.18"/>
    </reaction>
</comment>
<dbReference type="Gene3D" id="1.10.1410.10">
    <property type="match status" value="1"/>
</dbReference>
<dbReference type="InterPro" id="IPR051182">
    <property type="entry name" value="Euk_NMN_adenylyltrnsfrase"/>
</dbReference>
<evidence type="ECO:0000256" key="17">
    <source>
        <dbReference type="ARBA" id="ARBA00023163"/>
    </source>
</evidence>
<sequence length="975" mass="113302">MQYKIHTRSPNNINRLHFFPNLLTYYNRHILTIKFYTSVHTVSFVVNTNMSMGATKDVVKYVMLVSCGSFNPPTFMHLRMFELAKNYLQANTNCYAFAGMMSPVNCLYKKKDLISGEHRLAMCRQATSSSDWIFVDPWECEQKQWSRTVLVLRHARELLKSVKETSETPATYTALLNICMRHKEKLMEGNNCQIMLLCGADFLESFSVPGLWASEDIEEIVKTFGLVVITRKNSDPFRFVHESDILYRYRKNIHLITEWIPNEISSTAIRRALKRNESVQYLIPEVFVMVFKTFRFGTCFLLKDFFPNPVCCKFCSKRISSTDTRHQPDWIDEFIDKNFNLRKSAFDEVMAVGRSCSLRSALIIESTGNSLSRRNMPQLKHKFNISEGNQAVYICEFKDSLSFNRFLDQVSQKFTSNVFPMKSRIIKCNRGVSEMDVHSFPKLACGFEKIDFNHLYSLLGNASTANQQIDILFQHTKIHKEGMRLRFFLTTLIEDAVRRCFPFAICRPFGSTVNGFAQKNCDLDVNIQLCTESIDKLSADQYYFCSRCKPKSERTYIQNTLSILADVLGNFMPSFTHVQKILHARVPIIKLYHQTLGISCDITLDNKSAYKTARVFWLFGKMNAHFKPLLFAVRYWAKQIGLTRPHPGPYITNFHIICLVTFFLQSRSPPLLPAIDKLLKNDFQMNEWIKDHVYPKTKTIELLVEFFNFYSKNVNCQICELNLRTATVKSKPSSSLLVIWNPFEEGHNVCKNINEEEFQRFLLAIKEAANITESMKYKKDIDDPNWGLLSLFLPSNYTFGISWKSNLNDHHEHHSNLQVNELLSNFGENRATPSQVSLFTDIYFIVFRLKNYDDLSFSLMERGSCKEHTNDVEDQKIKVSYPKGTYSPYCQSFTIEKEDHTLGVRFCSYNVPHPMEDRILLHIETDKSVSAVDIFKRGLKQASFIFETLKTKVEEAVSKNKFSNINHRKMNYCFY</sequence>
<dbReference type="InterPro" id="IPR036603">
    <property type="entry name" value="RBP11-like"/>
</dbReference>
<keyword evidence="17" id="KW-0804">Transcription</keyword>
<feature type="domain" description="Cytidyltransferase-like" evidence="23">
    <location>
        <begin position="67"/>
        <end position="271"/>
    </location>
</feature>
<comment type="subunit">
    <text evidence="6">Homotetramer.</text>
</comment>
<dbReference type="AlphaFoldDB" id="A0A0V1N618"/>
<dbReference type="GO" id="GO:0006351">
    <property type="term" value="P:DNA-templated transcription"/>
    <property type="evidence" value="ECO:0007669"/>
    <property type="project" value="InterPro"/>
</dbReference>
<comment type="subcellular location">
    <subcellularLocation>
        <location evidence="2">Mitochondrion</location>
    </subcellularLocation>
</comment>
<dbReference type="EC" id="2.7.7.18" evidence="7"/>
<evidence type="ECO:0000256" key="19">
    <source>
        <dbReference type="ARBA" id="ARBA00074013"/>
    </source>
</evidence>
<dbReference type="EMBL" id="JYDO01000007">
    <property type="protein sequence ID" value="KRZ79402.1"/>
    <property type="molecule type" value="Genomic_DNA"/>
</dbReference>
<dbReference type="InterPro" id="IPR014729">
    <property type="entry name" value="Rossmann-like_a/b/a_fold"/>
</dbReference>
<evidence type="ECO:0000256" key="6">
    <source>
        <dbReference type="ARBA" id="ARBA00011881"/>
    </source>
</evidence>
<evidence type="ECO:0000256" key="18">
    <source>
        <dbReference type="ARBA" id="ARBA00048721"/>
    </source>
</evidence>
<evidence type="ECO:0000259" key="23">
    <source>
        <dbReference type="Pfam" id="PF01467"/>
    </source>
</evidence>
<evidence type="ECO:0000256" key="5">
    <source>
        <dbReference type="ARBA" id="ARBA00007064"/>
    </source>
</evidence>
<evidence type="ECO:0000256" key="14">
    <source>
        <dbReference type="ARBA" id="ARBA00022840"/>
    </source>
</evidence>
<evidence type="ECO:0000259" key="25">
    <source>
        <dbReference type="Pfam" id="PF22600"/>
    </source>
</evidence>
<dbReference type="CDD" id="cd05402">
    <property type="entry name" value="NT_PAP_TUTase"/>
    <property type="match status" value="1"/>
</dbReference>
<evidence type="ECO:0000256" key="7">
    <source>
        <dbReference type="ARBA" id="ARBA00012389"/>
    </source>
</evidence>
<dbReference type="Gene3D" id="3.30.460.10">
    <property type="entry name" value="Beta Polymerase, domain 2"/>
    <property type="match status" value="1"/>
</dbReference>
<feature type="domain" description="DNA-directed RNA polymerase RBP11-like dimerisation" evidence="24">
    <location>
        <begin position="892"/>
        <end position="951"/>
    </location>
</feature>
<dbReference type="Gene3D" id="3.40.50.620">
    <property type="entry name" value="HUPs"/>
    <property type="match status" value="1"/>
</dbReference>
<evidence type="ECO:0000256" key="11">
    <source>
        <dbReference type="ARBA" id="ARBA00022679"/>
    </source>
</evidence>
<dbReference type="InterPro" id="IPR009025">
    <property type="entry name" value="RBP11-like_dimer"/>
</dbReference>
<dbReference type="Pfam" id="PF01467">
    <property type="entry name" value="CTP_transf_like"/>
    <property type="match status" value="1"/>
</dbReference>
<accession>A0A0V1N618</accession>
<dbReference type="PANTHER" id="PTHR12039">
    <property type="entry name" value="NICOTINAMIDE MONONUCLEOTIDE ADENYLYLTRANSFERASE"/>
    <property type="match status" value="1"/>
</dbReference>
<dbReference type="InterPro" id="IPR054708">
    <property type="entry name" value="MTPAP-like_central"/>
</dbReference>
<evidence type="ECO:0000256" key="12">
    <source>
        <dbReference type="ARBA" id="ARBA00022695"/>
    </source>
</evidence>
<comment type="pathway">
    <text evidence="3">Cofactor biosynthesis; NAD(+) biosynthesis; NAD(+) from nicotinamide D-ribonucleotide: step 1/1.</text>
</comment>
<dbReference type="FunFam" id="3.40.50.620:FF:000221">
    <property type="entry name" value="Nicotinamide/nicotinic acid mononucleotide adenylyltransferase 3"/>
    <property type="match status" value="1"/>
</dbReference>
<comment type="function">
    <text evidence="22">Catalyzes the formation of NAD(+) from nicotinamide mononucleotide (NMN) and ATP. Can also use the deamidated form; nicotinic acid mononucleotide (NaMN) as substrate with the same efficiency. Can use triazofurin monophosphate (TrMP) as substrate. Can also use GTP and ITP as nucleotide donors. Also catalyzes the reverse reaction, i.e. the pyrophosphorolytic cleavage of NAD(+). For the pyrophosphorolytic activity, can use NAD(+), NADH, NaAD, nicotinic acid adenine dinucleotide phosphate (NHD), nicotinamide guanine dinucleotide (NGD) as substrates. Fails to cleave phosphorylated dinucleotides NADP(+), NADPH and NaADP(+). Protects against axonal degeneration following injury. May be involved in the maintenance of axonal integrity. Also functions as a stress-response chaperone protein that prevents toxic aggregation of proteins; this function may be independent of its NAD(+) synthesis activity.</text>
</comment>
<evidence type="ECO:0000256" key="16">
    <source>
        <dbReference type="ARBA" id="ARBA00023128"/>
    </source>
</evidence>
<dbReference type="GO" id="GO:0046983">
    <property type="term" value="F:protein dimerization activity"/>
    <property type="evidence" value="ECO:0007669"/>
    <property type="project" value="InterPro"/>
</dbReference>
<protein>
    <recommendedName>
        <fullName evidence="19">Nicotinamide/nicotinic acid mononucleotide adenylyltransferase 3</fullName>
        <ecNumber evidence="8">2.7.7.1</ecNumber>
        <ecNumber evidence="7">2.7.7.18</ecNumber>
    </recommendedName>
    <alternativeName>
        <fullName evidence="20">Nicotinamide-nucleotide adenylyltransferase 3</fullName>
    </alternativeName>
    <alternativeName>
        <fullName evidence="21">Nicotinate-nucleotide adenylyltransferase 3</fullName>
    </alternativeName>
</protein>
<evidence type="ECO:0000256" key="4">
    <source>
        <dbReference type="ARBA" id="ARBA00005019"/>
    </source>
</evidence>
<keyword evidence="9" id="KW-0240">DNA-directed RNA polymerase</keyword>
<proteinExistence type="inferred from homology"/>
<evidence type="ECO:0000256" key="20">
    <source>
        <dbReference type="ARBA" id="ARBA00075132"/>
    </source>
</evidence>
<dbReference type="OrthoDB" id="422187at2759"/>
<evidence type="ECO:0000313" key="26">
    <source>
        <dbReference type="EMBL" id="KRZ79402.1"/>
    </source>
</evidence>
<keyword evidence="27" id="KW-1185">Reference proteome</keyword>
<keyword evidence="15" id="KW-0520">NAD</keyword>
<evidence type="ECO:0000256" key="10">
    <source>
        <dbReference type="ARBA" id="ARBA00022642"/>
    </source>
</evidence>
<dbReference type="SUPFAM" id="SSF52374">
    <property type="entry name" value="Nucleotidylyl transferase"/>
    <property type="match status" value="1"/>
</dbReference>
<dbReference type="Pfam" id="PF22600">
    <property type="entry name" value="MTPAP-like_central"/>
    <property type="match status" value="1"/>
</dbReference>
<keyword evidence="14" id="KW-0067">ATP-binding</keyword>
<dbReference type="STRING" id="268474.A0A0V1N618"/>
<keyword evidence="10" id="KW-0662">Pyridine nucleotide biosynthesis</keyword>
<evidence type="ECO:0000256" key="2">
    <source>
        <dbReference type="ARBA" id="ARBA00004173"/>
    </source>
</evidence>
<comment type="cofactor">
    <cofactor evidence="1">
        <name>Mg(2+)</name>
        <dbReference type="ChEBI" id="CHEBI:18420"/>
    </cofactor>
</comment>